<name>A0AAD8Z961_9TELE</name>
<accession>A0AAD8Z961</accession>
<organism evidence="8 9">
    <name type="scientific">Electrophorus voltai</name>
    <dbReference type="NCBI Taxonomy" id="2609070"/>
    <lineage>
        <taxon>Eukaryota</taxon>
        <taxon>Metazoa</taxon>
        <taxon>Chordata</taxon>
        <taxon>Craniata</taxon>
        <taxon>Vertebrata</taxon>
        <taxon>Euteleostomi</taxon>
        <taxon>Actinopterygii</taxon>
        <taxon>Neopterygii</taxon>
        <taxon>Teleostei</taxon>
        <taxon>Ostariophysi</taxon>
        <taxon>Gymnotiformes</taxon>
        <taxon>Gymnotoidei</taxon>
        <taxon>Gymnotidae</taxon>
        <taxon>Electrophorus</taxon>
    </lineage>
</organism>
<keyword evidence="6" id="KW-0539">Nucleus</keyword>
<evidence type="ECO:0000259" key="7">
    <source>
        <dbReference type="PROSITE" id="PS50003"/>
    </source>
</evidence>
<keyword evidence="5" id="KW-0472">Membrane</keyword>
<evidence type="ECO:0000256" key="3">
    <source>
        <dbReference type="ARBA" id="ARBA00004496"/>
    </source>
</evidence>
<dbReference type="Pfam" id="PF00169">
    <property type="entry name" value="PH"/>
    <property type="match status" value="1"/>
</dbReference>
<evidence type="ECO:0000256" key="4">
    <source>
        <dbReference type="ARBA" id="ARBA00022490"/>
    </source>
</evidence>
<dbReference type="InterPro" id="IPR001849">
    <property type="entry name" value="PH_domain"/>
</dbReference>
<evidence type="ECO:0000256" key="2">
    <source>
        <dbReference type="ARBA" id="ARBA00004370"/>
    </source>
</evidence>
<protein>
    <recommendedName>
        <fullName evidence="7">PH domain-containing protein</fullName>
    </recommendedName>
</protein>
<dbReference type="PANTHER" id="PTHR15871">
    <property type="entry name" value="PH DOMAIN-CONTAINING PROTEIN"/>
    <property type="match status" value="1"/>
</dbReference>
<feature type="domain" description="PH" evidence="7">
    <location>
        <begin position="71"/>
        <end position="182"/>
    </location>
</feature>
<dbReference type="InterPro" id="IPR011993">
    <property type="entry name" value="PH-like_dom_sf"/>
</dbReference>
<keyword evidence="9" id="KW-1185">Reference proteome</keyword>
<comment type="caution">
    <text evidence="8">The sequence shown here is derived from an EMBL/GenBank/DDBJ whole genome shotgun (WGS) entry which is preliminary data.</text>
</comment>
<dbReference type="InterPro" id="IPR043448">
    <property type="entry name" value="PKHO1/2"/>
</dbReference>
<evidence type="ECO:0000313" key="8">
    <source>
        <dbReference type="EMBL" id="KAK1794939.1"/>
    </source>
</evidence>
<dbReference type="SUPFAM" id="SSF50729">
    <property type="entry name" value="PH domain-like"/>
    <property type="match status" value="1"/>
</dbReference>
<dbReference type="GO" id="GO:0005737">
    <property type="term" value="C:cytoplasm"/>
    <property type="evidence" value="ECO:0007669"/>
    <property type="project" value="UniProtKB-SubCell"/>
</dbReference>
<evidence type="ECO:0000256" key="5">
    <source>
        <dbReference type="ARBA" id="ARBA00023136"/>
    </source>
</evidence>
<dbReference type="Proteomes" id="UP001239994">
    <property type="component" value="Unassembled WGS sequence"/>
</dbReference>
<dbReference type="GO" id="GO:0036195">
    <property type="term" value="C:muscle cell projection membrane"/>
    <property type="evidence" value="ECO:0007669"/>
    <property type="project" value="TreeGrafter"/>
</dbReference>
<reference evidence="8" key="1">
    <citation type="submission" date="2023-03" db="EMBL/GenBank/DDBJ databases">
        <title>Electrophorus voltai genome.</title>
        <authorList>
            <person name="Bian C."/>
        </authorList>
    </citation>
    <scope>NUCLEOTIDE SEQUENCE</scope>
    <source>
        <strain evidence="8">CB-2022</strain>
        <tissue evidence="8">Muscle</tissue>
    </source>
</reference>
<proteinExistence type="predicted"/>
<dbReference type="SMART" id="SM00233">
    <property type="entry name" value="PH"/>
    <property type="match status" value="1"/>
</dbReference>
<dbReference type="CDD" id="cd13317">
    <property type="entry name" value="PH_PLEKHO1_PLEKHO2"/>
    <property type="match status" value="1"/>
</dbReference>
<evidence type="ECO:0000313" key="9">
    <source>
        <dbReference type="Proteomes" id="UP001239994"/>
    </source>
</evidence>
<dbReference type="GO" id="GO:0005634">
    <property type="term" value="C:nucleus"/>
    <property type="evidence" value="ECO:0007669"/>
    <property type="project" value="UniProtKB-SubCell"/>
</dbReference>
<dbReference type="EMBL" id="JAROKS010000016">
    <property type="protein sequence ID" value="KAK1794939.1"/>
    <property type="molecule type" value="Genomic_DNA"/>
</dbReference>
<dbReference type="GO" id="GO:0032587">
    <property type="term" value="C:ruffle membrane"/>
    <property type="evidence" value="ECO:0007669"/>
    <property type="project" value="TreeGrafter"/>
</dbReference>
<dbReference type="AlphaFoldDB" id="A0AAD8Z961"/>
<evidence type="ECO:0000256" key="1">
    <source>
        <dbReference type="ARBA" id="ARBA00004123"/>
    </source>
</evidence>
<dbReference type="Gene3D" id="2.30.29.30">
    <property type="entry name" value="Pleckstrin-homology domain (PH domain)/Phosphotyrosine-binding domain (PTB)"/>
    <property type="match status" value="1"/>
</dbReference>
<gene>
    <name evidence="8" type="ORF">P4O66_010141</name>
</gene>
<evidence type="ECO:0000256" key="6">
    <source>
        <dbReference type="ARBA" id="ARBA00023242"/>
    </source>
</evidence>
<dbReference type="PANTHER" id="PTHR15871:SF1">
    <property type="entry name" value="PLECKSTRIN HOMOLOGY DOMAIN-CONTAINING FAMILY O MEMBER 1"/>
    <property type="match status" value="1"/>
</dbReference>
<keyword evidence="4" id="KW-0963">Cytoplasm</keyword>
<sequence length="459" mass="51441">MMPGGIVYSLKKEESLEIYAAEGFSVITRNLHALTVKPIQIILACFSLHCIFFPISFKTQGLQDFNQQPAQPDKIGWIRKYCGKGLFRDIWKSRYIVLKGEKLFISEKEVKDEKKIHEVVDLTDYEKSEELRKAKSRTKKNHSKFTLLCSQQPGNTVPNLVFLAVSPEEKESWINALNIAITRAKNRILDEVTVEEVSCLAHPTRDRAKIPHTRRLPTRGHLLAVASTCTSDGMLTLDLIQEEDALASDEQETCEKNFLCKQDKSVSPLTLSPGAENCKFSHGAEASGKSQSLPRKSESSWDCADIQGRVATKKLMVTEKCRCVSMDEILSHSEVQATRAVILHSPLPASAQSVERLQYLITQKLERTHELLSEVRAQGCVGNCSLAKNQSVEEQRVEAERLLEEASSVWGHARDVLGEVKELRALCRQLDSACSTGLASSISNKLKNPQHTSYRKSMM</sequence>
<comment type="subcellular location">
    <subcellularLocation>
        <location evidence="3">Cytoplasm</location>
    </subcellularLocation>
    <subcellularLocation>
        <location evidence="2">Membrane</location>
    </subcellularLocation>
    <subcellularLocation>
        <location evidence="1">Nucleus</location>
    </subcellularLocation>
</comment>
<dbReference type="GO" id="GO:1901739">
    <property type="term" value="P:regulation of myoblast fusion"/>
    <property type="evidence" value="ECO:0007669"/>
    <property type="project" value="TreeGrafter"/>
</dbReference>
<dbReference type="PROSITE" id="PS50003">
    <property type="entry name" value="PH_DOMAIN"/>
    <property type="match status" value="1"/>
</dbReference>